<feature type="non-terminal residue" evidence="3">
    <location>
        <position position="1"/>
    </location>
</feature>
<comment type="cofactor">
    <cofactor evidence="1">
        <name>Fe cation</name>
        <dbReference type="ChEBI" id="CHEBI:24875"/>
    </cofactor>
</comment>
<dbReference type="Proteomes" id="UP000676336">
    <property type="component" value="Unassembled WGS sequence"/>
</dbReference>
<dbReference type="EMBL" id="CAJOBI010050994">
    <property type="protein sequence ID" value="CAF4371682.1"/>
    <property type="molecule type" value="Genomic_DNA"/>
</dbReference>
<dbReference type="Proteomes" id="UP000681720">
    <property type="component" value="Unassembled WGS sequence"/>
</dbReference>
<dbReference type="Pfam" id="PF05721">
    <property type="entry name" value="PhyH"/>
    <property type="match status" value="1"/>
</dbReference>
<dbReference type="EMBL" id="CAJOBJ010055104">
    <property type="protein sequence ID" value="CAF4392196.1"/>
    <property type="molecule type" value="Genomic_DNA"/>
</dbReference>
<protein>
    <recommendedName>
        <fullName evidence="5">Phytanoyl-CoA dioxygenase family protein</fullName>
    </recommendedName>
</protein>
<evidence type="ECO:0000313" key="3">
    <source>
        <dbReference type="EMBL" id="CAF4392196.1"/>
    </source>
</evidence>
<dbReference type="GO" id="GO:0046872">
    <property type="term" value="F:metal ion binding"/>
    <property type="evidence" value="ECO:0007669"/>
    <property type="project" value="UniProtKB-ARBA"/>
</dbReference>
<evidence type="ECO:0008006" key="5">
    <source>
        <dbReference type="Google" id="ProtNLM"/>
    </source>
</evidence>
<accession>A0A8S2VCI4</accession>
<comment type="caution">
    <text evidence="3">The sequence shown here is derived from an EMBL/GenBank/DDBJ whole genome shotgun (WGS) entry which is preliminary data.</text>
</comment>
<dbReference type="PANTHER" id="PTHR20883:SF48">
    <property type="entry name" value="ECTOINE DIOXYGENASE"/>
    <property type="match status" value="1"/>
</dbReference>
<evidence type="ECO:0000256" key="1">
    <source>
        <dbReference type="ARBA" id="ARBA00001962"/>
    </source>
</evidence>
<name>A0A8S2VCI4_9BILA</name>
<dbReference type="InterPro" id="IPR008775">
    <property type="entry name" value="Phytyl_CoA_dOase-like"/>
</dbReference>
<evidence type="ECO:0000313" key="2">
    <source>
        <dbReference type="EMBL" id="CAF4371682.1"/>
    </source>
</evidence>
<dbReference type="AlphaFoldDB" id="A0A8S2VCI4"/>
<dbReference type="GO" id="GO:0016491">
    <property type="term" value="F:oxidoreductase activity"/>
    <property type="evidence" value="ECO:0007669"/>
    <property type="project" value="UniProtKB-ARBA"/>
</dbReference>
<reference evidence="3" key="1">
    <citation type="submission" date="2021-02" db="EMBL/GenBank/DDBJ databases">
        <authorList>
            <person name="Nowell W R."/>
        </authorList>
    </citation>
    <scope>NUCLEOTIDE SEQUENCE</scope>
</reference>
<gene>
    <name evidence="3" type="ORF">GIL414_LOCUS29779</name>
    <name evidence="2" type="ORF">SMN809_LOCUS29168</name>
</gene>
<evidence type="ECO:0000313" key="4">
    <source>
        <dbReference type="Proteomes" id="UP000681720"/>
    </source>
</evidence>
<proteinExistence type="predicted"/>
<dbReference type="PANTHER" id="PTHR20883">
    <property type="entry name" value="PHYTANOYL-COA DIOXYGENASE DOMAIN CONTAINING 1"/>
    <property type="match status" value="1"/>
</dbReference>
<dbReference type="SUPFAM" id="SSF51197">
    <property type="entry name" value="Clavaminate synthase-like"/>
    <property type="match status" value="1"/>
</dbReference>
<organism evidence="3 4">
    <name type="scientific">Rotaria magnacalcarata</name>
    <dbReference type="NCBI Taxonomy" id="392030"/>
    <lineage>
        <taxon>Eukaryota</taxon>
        <taxon>Metazoa</taxon>
        <taxon>Spiralia</taxon>
        <taxon>Gnathifera</taxon>
        <taxon>Rotifera</taxon>
        <taxon>Eurotatoria</taxon>
        <taxon>Bdelloidea</taxon>
        <taxon>Philodinida</taxon>
        <taxon>Philodinidae</taxon>
        <taxon>Rotaria</taxon>
    </lineage>
</organism>
<sequence length="58" mass="6644">MSVLWHQDGSYWPLKPMNVLTMWLAIDESNTENGCLRVVRGSHQEELAKLTDDVSVQN</sequence>
<dbReference type="Gene3D" id="2.60.120.620">
    <property type="entry name" value="q2cbj1_9rhob like domain"/>
    <property type="match status" value="1"/>
</dbReference>